<keyword evidence="7 10" id="KW-1133">Transmembrane helix</keyword>
<feature type="transmembrane region" description="Helical" evidence="10">
    <location>
        <begin position="12"/>
        <end position="29"/>
    </location>
</feature>
<dbReference type="PANTHER" id="PTHR31392:SF1">
    <property type="entry name" value="ALPHA-1,3-MANNOSYLTRANSFERASE MNN1-RELATED"/>
    <property type="match status" value="1"/>
</dbReference>
<keyword evidence="6" id="KW-0735">Signal-anchor</keyword>
<protein>
    <submittedName>
        <fullName evidence="11">Mannosyltransferase putative-domain-containing protein</fullName>
    </submittedName>
</protein>
<evidence type="ECO:0000256" key="4">
    <source>
        <dbReference type="ARBA" id="ARBA00022679"/>
    </source>
</evidence>
<dbReference type="GO" id="GO:0016020">
    <property type="term" value="C:membrane"/>
    <property type="evidence" value="ECO:0007669"/>
    <property type="project" value="UniProtKB-SubCell"/>
</dbReference>
<dbReference type="AlphaFoldDB" id="A0A5N6EQF2"/>
<evidence type="ECO:0000256" key="6">
    <source>
        <dbReference type="ARBA" id="ARBA00022968"/>
    </source>
</evidence>
<comment type="similarity">
    <text evidence="2">Belongs to the MNN1/MNT family.</text>
</comment>
<dbReference type="InterPro" id="IPR029044">
    <property type="entry name" value="Nucleotide-diphossugar_trans"/>
</dbReference>
<keyword evidence="12" id="KW-1185">Reference proteome</keyword>
<evidence type="ECO:0000256" key="1">
    <source>
        <dbReference type="ARBA" id="ARBA00004606"/>
    </source>
</evidence>
<dbReference type="GO" id="GO:0000033">
    <property type="term" value="F:alpha-1,3-mannosyltransferase activity"/>
    <property type="evidence" value="ECO:0007669"/>
    <property type="project" value="TreeGrafter"/>
</dbReference>
<accession>A0A5N6EQF2</accession>
<evidence type="ECO:0000256" key="3">
    <source>
        <dbReference type="ARBA" id="ARBA00022676"/>
    </source>
</evidence>
<keyword evidence="5 10" id="KW-0812">Transmembrane</keyword>
<sequence length="549" mass="61995">MLTADFLHNIRVSLYFTVNVFIRQFLIYVDSTRRLSRAMISLLAPRGLRPAWIGITAVAAAAVLTLFFLYSPRLQTTTSRVVVPDPVNHIVTDPTYMVDNSTNTDASPVITDATLIEHLAQYFIDYPIHPPYKERFGELGQRSRVLRDWITLADQSADSTSKSLLVNATERVALSLYPFLKSPKGRNAAHKPVGDLRASFEPGSAGVVIPTSNHTLRFAAHLVGTLRSVLKSTLPIQIIYAGDEDLGPDDRARLSSTVESGPPLEFLDILTVFDDSTLQLQTGGWAIKAFAALGSRFERLILADADAVFFQPPEVLLEHEAFVRTGALLFHDRLLWQNVFPERNEWYRSQIRQPSPALDKSLVWTEDYAEEGDSGLVVLDKSRMDILVALLHICWQNSYDVREEVTYKITYGDKETWWLGLELTGASYEFSGHYGGIVGWDQVDSRGRQKVCSFVIAHVDAKDRLLWYNGSLLKNKRKSSMKNEYEAPTHWMIDAEWEKGARKEDMSCMKGGEARNLTEHEFDIMERSIELAKILDAMIYPISENTKKA</sequence>
<evidence type="ECO:0000256" key="7">
    <source>
        <dbReference type="ARBA" id="ARBA00022989"/>
    </source>
</evidence>
<keyword evidence="4 11" id="KW-0808">Transferase</keyword>
<dbReference type="GO" id="GO:0006493">
    <property type="term" value="P:protein O-linked glycosylation"/>
    <property type="evidence" value="ECO:0007669"/>
    <property type="project" value="TreeGrafter"/>
</dbReference>
<dbReference type="SUPFAM" id="SSF53448">
    <property type="entry name" value="Nucleotide-diphospho-sugar transferases"/>
    <property type="match status" value="1"/>
</dbReference>
<evidence type="ECO:0000256" key="9">
    <source>
        <dbReference type="ARBA" id="ARBA00023180"/>
    </source>
</evidence>
<proteinExistence type="inferred from homology"/>
<dbReference type="PANTHER" id="PTHR31392">
    <property type="entry name" value="ALPHA-1,3-MANNOSYLTRANSFERASE MNN1-RELATED"/>
    <property type="match status" value="1"/>
</dbReference>
<comment type="subcellular location">
    <subcellularLocation>
        <location evidence="1">Membrane</location>
        <topology evidence="1">Single-pass type II membrane protein</topology>
    </subcellularLocation>
</comment>
<evidence type="ECO:0000256" key="5">
    <source>
        <dbReference type="ARBA" id="ARBA00022692"/>
    </source>
</evidence>
<keyword evidence="3 11" id="KW-0328">Glycosyltransferase</keyword>
<evidence type="ECO:0000256" key="8">
    <source>
        <dbReference type="ARBA" id="ARBA00023136"/>
    </source>
</evidence>
<evidence type="ECO:0000256" key="2">
    <source>
        <dbReference type="ARBA" id="ARBA00009105"/>
    </source>
</evidence>
<evidence type="ECO:0000256" key="10">
    <source>
        <dbReference type="SAM" id="Phobius"/>
    </source>
</evidence>
<dbReference type="GO" id="GO:0005794">
    <property type="term" value="C:Golgi apparatus"/>
    <property type="evidence" value="ECO:0007669"/>
    <property type="project" value="TreeGrafter"/>
</dbReference>
<name>A0A5N6EQF2_9EURO</name>
<dbReference type="Proteomes" id="UP000326799">
    <property type="component" value="Unassembled WGS sequence"/>
</dbReference>
<keyword evidence="9" id="KW-0325">Glycoprotein</keyword>
<feature type="transmembrane region" description="Helical" evidence="10">
    <location>
        <begin position="50"/>
        <end position="70"/>
    </location>
</feature>
<reference evidence="11 12" key="1">
    <citation type="submission" date="2019-04" db="EMBL/GenBank/DDBJ databases">
        <title>Fungal friends and foes A comparative genomics study of 23 Aspergillus species from section Flavi.</title>
        <authorList>
            <consortium name="DOE Joint Genome Institute"/>
            <person name="Kjaerbolling I."/>
            <person name="Vesth T.C."/>
            <person name="Frisvad J.C."/>
            <person name="Nybo J.L."/>
            <person name="Theobald S."/>
            <person name="Kildgaard S."/>
            <person name="Petersen T.I."/>
            <person name="Kuo A."/>
            <person name="Sato A."/>
            <person name="Lyhne E.K."/>
            <person name="Kogle M.E."/>
            <person name="Wiebenga A."/>
            <person name="Kun R.S."/>
            <person name="Lubbers R.J."/>
            <person name="Makela M.R."/>
            <person name="Barry K."/>
            <person name="Chovatia M."/>
            <person name="Clum A."/>
            <person name="Daum C."/>
            <person name="Haridas S."/>
            <person name="He G."/>
            <person name="LaButti K."/>
            <person name="Lipzen A."/>
            <person name="Mondo S."/>
            <person name="Pangilinan J."/>
            <person name="Riley R."/>
            <person name="Salamov A."/>
            <person name="Simmons B.A."/>
            <person name="Magnuson J.K."/>
            <person name="Henrissat B."/>
            <person name="Mortensen U.H."/>
            <person name="Larsen T.O."/>
            <person name="De vries R.P."/>
            <person name="Grigoriev I.V."/>
            <person name="Machida M."/>
            <person name="Baker S.E."/>
            <person name="Andersen M.R."/>
        </authorList>
    </citation>
    <scope>NUCLEOTIDE SEQUENCE [LARGE SCALE GENOMIC DNA]</scope>
    <source>
        <strain evidence="11 12">CBS 126849</strain>
    </source>
</reference>
<organism evidence="11 12">
    <name type="scientific">Aspergillus novoparasiticus</name>
    <dbReference type="NCBI Taxonomy" id="986946"/>
    <lineage>
        <taxon>Eukaryota</taxon>
        <taxon>Fungi</taxon>
        <taxon>Dikarya</taxon>
        <taxon>Ascomycota</taxon>
        <taxon>Pezizomycotina</taxon>
        <taxon>Eurotiomycetes</taxon>
        <taxon>Eurotiomycetidae</taxon>
        <taxon>Eurotiales</taxon>
        <taxon>Aspergillaceae</taxon>
        <taxon>Aspergillus</taxon>
        <taxon>Aspergillus subgen. Circumdati</taxon>
    </lineage>
</organism>
<evidence type="ECO:0000313" key="11">
    <source>
        <dbReference type="EMBL" id="KAB8219537.1"/>
    </source>
</evidence>
<evidence type="ECO:0000313" key="12">
    <source>
        <dbReference type="Proteomes" id="UP000326799"/>
    </source>
</evidence>
<dbReference type="EMBL" id="ML733437">
    <property type="protein sequence ID" value="KAB8219537.1"/>
    <property type="molecule type" value="Genomic_DNA"/>
</dbReference>
<dbReference type="InterPro" id="IPR022751">
    <property type="entry name" value="Alpha_mannosyltransferase"/>
</dbReference>
<gene>
    <name evidence="11" type="ORF">BDV33DRAFT_173534</name>
</gene>
<dbReference type="Pfam" id="PF11051">
    <property type="entry name" value="Mannosyl_trans3"/>
    <property type="match status" value="1"/>
</dbReference>
<keyword evidence="8 10" id="KW-0472">Membrane</keyword>